<keyword evidence="4" id="KW-0934">Plastid</keyword>
<dbReference type="EC" id="2.7.7.6" evidence="1"/>
<dbReference type="PANTHER" id="PTHR48443:SF2">
    <property type="entry name" value="DNA-DIRECTED RNA POLYMERASE SUBUNIT BETA"/>
    <property type="match status" value="1"/>
</dbReference>
<name>B2X2C2_CHLMO</name>
<evidence type="ECO:0000256" key="1">
    <source>
        <dbReference type="ARBA" id="ARBA00012418"/>
    </source>
</evidence>
<dbReference type="Gene3D" id="1.10.1790.20">
    <property type="match status" value="1"/>
</dbReference>
<accession>B2X2C2</accession>
<evidence type="ECO:0000256" key="2">
    <source>
        <dbReference type="SAM" id="MobiDB-lite"/>
    </source>
</evidence>
<reference evidence="4" key="1">
    <citation type="journal article" date="2008" name="J. Phycol.">
        <title>Deep division in the Chlorophyceae (Chlorophyta) revealed by chloroplast phylogenomic analyseS.</title>
        <authorList>
            <person name="Turmel M."/>
            <person name="Brouard J.-S."/>
            <person name="Gagnon C."/>
            <person name="Otis C."/>
            <person name="Lemieux C."/>
        </authorList>
    </citation>
    <scope>NUCLEOTIDE SEQUENCE</scope>
    <source>
        <strain evidence="4">UTEX 97</strain>
    </source>
</reference>
<dbReference type="Pfam" id="PF04998">
    <property type="entry name" value="RNA_pol_Rpb1_5"/>
    <property type="match status" value="1"/>
</dbReference>
<dbReference type="SUPFAM" id="SSF64484">
    <property type="entry name" value="beta and beta-prime subunits of DNA dependent RNA-polymerase"/>
    <property type="match status" value="1"/>
</dbReference>
<evidence type="ECO:0000313" key="4">
    <source>
        <dbReference type="EMBL" id="ABU88335.1"/>
    </source>
</evidence>
<dbReference type="EMBL" id="EF587492">
    <property type="protein sequence ID" value="ABU88335.1"/>
    <property type="molecule type" value="Genomic_DNA"/>
</dbReference>
<feature type="domain" description="RNA polymerase Rpb1" evidence="3">
    <location>
        <begin position="2029"/>
        <end position="2080"/>
    </location>
</feature>
<proteinExistence type="predicted"/>
<geneLocation type="chloroplast" evidence="4"/>
<evidence type="ECO:0000259" key="3">
    <source>
        <dbReference type="Pfam" id="PF04998"/>
    </source>
</evidence>
<sequence>MPQRSILSLNDTLFLYSGLFPKNRYFADIKTEKSLKINNNKPLINPTNWEPSFSVFLNWFPKRFFTKTAGILFLELFSPTNKKISLKNETRSDTINIFSNSIGSFLTPSNTGAGAFTTESRKDNKYKSQYLRLTSMLPSRTSRVTRSYGLQRAERVDGDKHTASLDKSPLDFTINFSSRINTKIDELHPSSRNASSIERGLSLKRLFTRNNPTDKTNKFNKLNNLVKTSLQKSLKKSSINNARIATTVPTFFKNELLVIRPTEGHIGNQFSFGKKSTTPVLDSFDNVGSSVGEPGVHKRPFLSTNSQMLELPQSETSTGVNSPLEKEKSFTLTEQRQHAERVDVALINKQTIGELAQTLVHSKFTRSVRGQQYLMTTKNFEVPSKASTNIEISASDGRRQSIKTKGFFWKNHFKYNWSGPLQQKANRHYVNTQSVLTRSQLNNTIISSQRVFWVSQPFYKIHDKNNSIFINIVENFDGLQSGPEPTTQLGPHFKGSKINRYNSKPSHNGVFSLSENTTHLQKTMPIKSIKNSNENSPALVLSQINRQGQIHFNSFDPNLVQISKIKTTFNSQWPIDRERQTFVEASTINKTTSLDFNTSTGSGHNYKNQFFPNIKQNQSSKRLRQRAERVDNENMDCRYIKLTKGQLIGRLMYKQREFDKNQTNIQTRSLLCKKNNLLAHSVNTVNKNFLVDLKTFCRLNSPVDQYITSPAPFLLAKKKDLIINKKLNLVIDSFLGMKALNLYRKRLPSRTSRFTRSSVLQSAERIETNPDSSLQVQHQKHKRIRTSELALFDFYFYSLFTKQFNKTQPKVESMHQVNRSELRVLTEQTSLLRNKKNFKNKENNYKHICSPYLKEQFSKYLPNLSPIFKTKNRLIWSSYNNKSIQYHLFSEKHRQMFQRVNYLRHWFKKRNAFASMRVGQQINTLRQKKRNNIKRLSLQSTAKQNETESNIENFLNIWLKNGWFYYTTDLTQFLLNHKKLLPAGKNFDSHFIFDRDNIYIEILPLNQLPSLKTFVIGSSSSVDRLKKVTSKSDNSTSDRSVGGPKETLFGGAKQRPSVTGLLTERQQMSLKKQALQSVLVKHDLAESKTLPRRRLSNTKQSLFIKQQSWLTFIEKRTENILVTVTSTFNKKTEESTETLKHLNFKKVLINKKCRFNFNIDTNNASKSKNIDALPVTEPKHDIVRKSSNIESVTENTTNWSTTNNLLFKNQAKAAGTCQKNSYILLISKANEIPFFKEIESKKEIYELSKQQKQASNLYNLNKYQTYMLSPERRVKQIDENKTVNSLSFSIKKRSVNFALCAKFRMLIKTKNILKMLSNQSKTKMLNKVYNTSRLYTEYKTGIFNKQTITPQILSKYPSSELKIISNNSFSSFLSENEIDRQSNNVTEHTSKSVENSLTFKNNSNILSPLNKEHSAVLPTLMVTCLKTFNLAPFILSYKAPYSVNFPFKTPMCFFSEQYKPTKLFKKNHNTSPAALPRANITQKPLESKKVESTIFKKVISTYLLKIYLLHSSELDIAPKKIKDGQSPNKKENSAINGVFSKVVNKDSMAQALQSKYTRSASRLEAFFHSGPMGNAAPELRASREVQGYHRKIANTFSNLASMFFVPIAEYSLLNDFPKSIGSLNGDLLPVPTKQTLAKRLTNSSAIDNKKYLFGLHNNTSNVLARNTGSLFKGRSSLFAFGGDHELLTNKNKLYSIHFVSYINNTVNSQHPCIKTYAHSSVNGELIYRKKNLKPIDLESPLIYNELMTLKKSIPDLSIKKMLRQKLTDYFLSNKKVDHIDHSCMILTKSDQIAYSFGDSSQTYKNIYLNLEKLKTKNIYFINKMAINVLNLLANPADSYNSKTTEDFTKYELHELFSGPIDFSNHNQSFMSDDQKALITANSGVLELNNLPAGIAQQTSKLLVGEFLVYGDKIHPDFAISKSGQIIHINKHKITLRKGQPIFVSPQAILHKYDGDFVDEQTSVITLAYQQLKTGDIVQGIPKIEQFFEARTTKRGRLFRDSLENLLKALFNRYVLKLPREQAVRQSFYKIQQIIIDGVQRVYRSQGVTIADKHLEVIVKQMTSKVRITFGGSTGYLPGEICDLYDIELLNKDIRPKILYEPIVLGITKASLEVKSFLSAASFQQTTRVLTKSALSRKNDYLNGLKENVILGNLIPAGTGYLVYLDGDGGSMTPLKHLA</sequence>
<feature type="region of interest" description="Disordered" evidence="2">
    <location>
        <begin position="1027"/>
        <end position="1052"/>
    </location>
</feature>
<dbReference type="PANTHER" id="PTHR48443">
    <property type="entry name" value="DNA-DIRECTED RNA POLYMERASE SUBUNIT BETA"/>
    <property type="match status" value="1"/>
</dbReference>
<dbReference type="GO" id="GO:0006351">
    <property type="term" value="P:DNA-templated transcription"/>
    <property type="evidence" value="ECO:0007669"/>
    <property type="project" value="InterPro"/>
</dbReference>
<keyword evidence="4" id="KW-0150">Chloroplast</keyword>
<dbReference type="GO" id="GO:0003677">
    <property type="term" value="F:DNA binding"/>
    <property type="evidence" value="ECO:0007669"/>
    <property type="project" value="InterPro"/>
</dbReference>
<gene>
    <name evidence="4" type="primary">rpoC2b</name>
</gene>
<dbReference type="CDD" id="cd02655">
    <property type="entry name" value="RNAP_beta'_C"/>
    <property type="match status" value="1"/>
</dbReference>
<dbReference type="InterPro" id="IPR007081">
    <property type="entry name" value="RNA_pol_Rpb1_5"/>
</dbReference>
<organism evidence="4">
    <name type="scientific">Chlamydomonas moewusii</name>
    <name type="common">Chlamydomonas eugametos</name>
    <dbReference type="NCBI Taxonomy" id="3054"/>
    <lineage>
        <taxon>Eukaryota</taxon>
        <taxon>Viridiplantae</taxon>
        <taxon>Chlorophyta</taxon>
        <taxon>core chlorophytes</taxon>
        <taxon>Chlorophyceae</taxon>
        <taxon>CS clade</taxon>
        <taxon>Chlamydomonadales</taxon>
        <taxon>Chlamydomonadaceae</taxon>
        <taxon>Chlamydomonas</taxon>
    </lineage>
</organism>
<dbReference type="Gene3D" id="1.10.150.390">
    <property type="match status" value="1"/>
</dbReference>
<protein>
    <recommendedName>
        <fullName evidence="1">DNA-directed RNA polymerase</fullName>
        <ecNumber evidence="1">2.7.7.6</ecNumber>
    </recommendedName>
</protein>
<dbReference type="GO" id="GO:0003899">
    <property type="term" value="F:DNA-directed RNA polymerase activity"/>
    <property type="evidence" value="ECO:0007669"/>
    <property type="project" value="UniProtKB-EC"/>
</dbReference>